<dbReference type="KEGG" id="caz:CARG_08945"/>
<evidence type="ECO:0000313" key="2">
    <source>
        <dbReference type="Proteomes" id="UP000016943"/>
    </source>
</evidence>
<accession>U3GZD5</accession>
<dbReference type="OrthoDB" id="4427386at2"/>
<dbReference type="RefSeq" id="WP_021012282.1">
    <property type="nucleotide sequence ID" value="NC_022198.1"/>
</dbReference>
<dbReference type="GeneID" id="78250520"/>
<dbReference type="HOGENOM" id="CLU_1101435_0_0_11"/>
<gene>
    <name evidence="1" type="ORF">CARG_08945</name>
</gene>
<keyword evidence="2" id="KW-1185">Reference proteome</keyword>
<proteinExistence type="predicted"/>
<dbReference type="EMBL" id="CP006365">
    <property type="protein sequence ID" value="AGU15886.1"/>
    <property type="molecule type" value="Genomic_DNA"/>
</dbReference>
<protein>
    <submittedName>
        <fullName evidence="1">Uncharacterized protein</fullName>
    </submittedName>
</protein>
<dbReference type="STRING" id="1348662.CARG_08945"/>
<evidence type="ECO:0000313" key="1">
    <source>
        <dbReference type="EMBL" id="AGU15886.1"/>
    </source>
</evidence>
<organism evidence="1 2">
    <name type="scientific">Corynebacterium argentoratense DSM 44202</name>
    <dbReference type="NCBI Taxonomy" id="1348662"/>
    <lineage>
        <taxon>Bacteria</taxon>
        <taxon>Bacillati</taxon>
        <taxon>Actinomycetota</taxon>
        <taxon>Actinomycetes</taxon>
        <taxon>Mycobacteriales</taxon>
        <taxon>Corynebacteriaceae</taxon>
        <taxon>Corynebacterium</taxon>
    </lineage>
</organism>
<dbReference type="PATRIC" id="fig|1348662.3.peg.1767"/>
<reference evidence="1 2" key="1">
    <citation type="journal article" date="2013" name="Genome Announc.">
        <title>Whole-Genome Sequence of the Clinical Strain Corynebacterium argentoratense DSM 44202, Isolated from a Human Throat Specimen.</title>
        <authorList>
            <person name="Bomholt C."/>
            <person name="Glaub A."/>
            <person name="Gravermann K."/>
            <person name="Albersmeier A."/>
            <person name="Brinkrolf K."/>
            <person name="Ruckert C."/>
            <person name="Tauch A."/>
        </authorList>
    </citation>
    <scope>NUCLEOTIDE SEQUENCE [LARGE SCALE GENOMIC DNA]</scope>
    <source>
        <strain evidence="1">DSM 44202</strain>
    </source>
</reference>
<name>U3GZD5_9CORY</name>
<sequence>MLTDLLTRIADALKRAATMGSRMLRKNTATNSQAELAEAWGLPGKKLKHTQKHEYLSHHVYTTQDPPLVAVKRTVSSPQTLSFFRKQDGWTCDNPYMDADPRTHPALQELPDKFTKFWCISDWLVAAGDTEPHPGLITLANIAHILPSKHTPWDELIRVDTDDNNAQNITPPLPQPPAIKLPTRYQHEQRGSITPTGLGADEVDAIAEKLEQPNVSDFAGTRIIRNLPNTSVIFEDATEKADSATTMKETND</sequence>
<dbReference type="Proteomes" id="UP000016943">
    <property type="component" value="Chromosome"/>
</dbReference>
<dbReference type="AlphaFoldDB" id="U3GZD5"/>